<evidence type="ECO:0000313" key="10">
    <source>
        <dbReference type="Proteomes" id="UP000630923"/>
    </source>
</evidence>
<feature type="domain" description="ABC3 transporter permease C-terminal" evidence="7">
    <location>
        <begin position="314"/>
        <end position="429"/>
    </location>
</feature>
<feature type="transmembrane region" description="Helical" evidence="6">
    <location>
        <begin position="446"/>
        <end position="471"/>
    </location>
</feature>
<reference evidence="9" key="2">
    <citation type="submission" date="2020-09" db="EMBL/GenBank/DDBJ databases">
        <authorList>
            <person name="Sun Q."/>
            <person name="Kim S."/>
        </authorList>
    </citation>
    <scope>NUCLEOTIDE SEQUENCE</scope>
    <source>
        <strain evidence="9">KCTC 42590</strain>
    </source>
</reference>
<dbReference type="RefSeq" id="WP_191251108.1">
    <property type="nucleotide sequence ID" value="NZ_BNCI01000001.1"/>
</dbReference>
<protein>
    <submittedName>
        <fullName evidence="9">ABC transporter permease</fullName>
    </submittedName>
</protein>
<evidence type="ECO:0000259" key="8">
    <source>
        <dbReference type="Pfam" id="PF12704"/>
    </source>
</evidence>
<evidence type="ECO:0000256" key="1">
    <source>
        <dbReference type="ARBA" id="ARBA00004651"/>
    </source>
</evidence>
<evidence type="ECO:0000256" key="3">
    <source>
        <dbReference type="ARBA" id="ARBA00022692"/>
    </source>
</evidence>
<evidence type="ECO:0000313" key="9">
    <source>
        <dbReference type="EMBL" id="GHF19972.1"/>
    </source>
</evidence>
<reference evidence="9" key="1">
    <citation type="journal article" date="2014" name="Int. J. Syst. Evol. Microbiol.">
        <title>Complete genome sequence of Corynebacterium casei LMG S-19264T (=DSM 44701T), isolated from a smear-ripened cheese.</title>
        <authorList>
            <consortium name="US DOE Joint Genome Institute (JGI-PGF)"/>
            <person name="Walter F."/>
            <person name="Albersmeier A."/>
            <person name="Kalinowski J."/>
            <person name="Ruckert C."/>
        </authorList>
    </citation>
    <scope>NUCLEOTIDE SEQUENCE</scope>
    <source>
        <strain evidence="9">KCTC 42590</strain>
    </source>
</reference>
<keyword evidence="3 6" id="KW-0812">Transmembrane</keyword>
<evidence type="ECO:0000256" key="2">
    <source>
        <dbReference type="ARBA" id="ARBA00022475"/>
    </source>
</evidence>
<comment type="caution">
    <text evidence="9">The sequence shown here is derived from an EMBL/GenBank/DDBJ whole genome shotgun (WGS) entry which is preliminary data.</text>
</comment>
<dbReference type="PANTHER" id="PTHR30572:SF18">
    <property type="entry name" value="ABC-TYPE MACROLIDE FAMILY EXPORT SYSTEM PERMEASE COMPONENT 2"/>
    <property type="match status" value="1"/>
</dbReference>
<dbReference type="AlphaFoldDB" id="A0A919E6W0"/>
<evidence type="ECO:0000256" key="6">
    <source>
        <dbReference type="SAM" id="Phobius"/>
    </source>
</evidence>
<sequence length="840" mass="93266">MWGNYFLTALRHIQKNRLFSAINIFGLGLGLMCCILIMLFVRAESGYDTWLKDSDRLVRMHSGYYPSARPPFETVNSAGRLMEAIRDYAVAEVETGVRFVRNDMTIQHEGNAFSESLVMADGSFFDLFDLPFVQGSAAASYNKPFDMVITEEVADRYFGRSDVIGETLTICCVGPENEVRDVTITGVIKDLPSNTHLNIDMLVYMDPAVFANAPNILETWNSLNVMTYFKMRPGVTLEQLQERIDYWTNNESPYVEMFKNMGDQVPAGSKITDTLRNRVMSVPDLHLRAREHAGNLGDMTPMGDRNMLVTFMGVALLVLLIACINFMNLSTARASQRAREVALRKVLGASRAQVAIQFLGEAVGLVLVAMVVAVAGVEAVLPLYNDVLGTEIDMQIFSDPQLMAALVAIVVVVGGFAGMYPALYLSRFKPARILKANKSADAQGTTSLRTLLVVFQFAISITLVVSTAVVYGQTLFVTQMDVGYESNDKLILNVRAARGQLEGLKQELLRLPEIKTVAYSSEVPTQDNENNTAFLLLEQLEEGIANEYKVLNYHHFGYDFFETYGIKPVAGRVFSDQYGSDQIISAGEGETGKASIVLNETAVRQLGIATPEEAIGKTLRAEVFRAGMQEVQIIGVVPDFYFRSLRYGVRASGYMMDPNRFTMASMTFETDDVSALVEKVEDVWRKQVPLQPVTIDFLSEMMLAQYQDEQAQATLFAAFAGLAIIIACLGLYGLAAFTAERRTKEIGIRKVLGARVRDIVRLLVWQFSKPVVVANIIAWPVAFYFMSDWLTGFEYRIGNDYIVVVSVVAGVVALLIAWATVASRAFKVARSNPITALRYE</sequence>
<proteinExistence type="predicted"/>
<dbReference type="InterPro" id="IPR050250">
    <property type="entry name" value="Macrolide_Exporter_MacB"/>
</dbReference>
<dbReference type="GO" id="GO:0005886">
    <property type="term" value="C:plasma membrane"/>
    <property type="evidence" value="ECO:0007669"/>
    <property type="project" value="UniProtKB-SubCell"/>
</dbReference>
<feature type="transmembrane region" description="Helical" evidence="6">
    <location>
        <begin position="21"/>
        <end position="41"/>
    </location>
</feature>
<dbReference type="InterPro" id="IPR003838">
    <property type="entry name" value="ABC3_permease_C"/>
</dbReference>
<gene>
    <name evidence="9" type="ORF">GCM10017044_13430</name>
</gene>
<name>A0A919E6W0_9PROT</name>
<feature type="transmembrane region" description="Helical" evidence="6">
    <location>
        <begin position="354"/>
        <end position="381"/>
    </location>
</feature>
<feature type="transmembrane region" description="Helical" evidence="6">
    <location>
        <begin position="715"/>
        <end position="738"/>
    </location>
</feature>
<feature type="domain" description="ABC3 transporter permease C-terminal" evidence="7">
    <location>
        <begin position="718"/>
        <end position="827"/>
    </location>
</feature>
<feature type="transmembrane region" description="Helical" evidence="6">
    <location>
        <begin position="801"/>
        <end position="821"/>
    </location>
</feature>
<dbReference type="PANTHER" id="PTHR30572">
    <property type="entry name" value="MEMBRANE COMPONENT OF TRANSPORTER-RELATED"/>
    <property type="match status" value="1"/>
</dbReference>
<evidence type="ECO:0000256" key="4">
    <source>
        <dbReference type="ARBA" id="ARBA00022989"/>
    </source>
</evidence>
<organism evidence="9 10">
    <name type="scientific">Kordiimonas sediminis</name>
    <dbReference type="NCBI Taxonomy" id="1735581"/>
    <lineage>
        <taxon>Bacteria</taxon>
        <taxon>Pseudomonadati</taxon>
        <taxon>Pseudomonadota</taxon>
        <taxon>Alphaproteobacteria</taxon>
        <taxon>Kordiimonadales</taxon>
        <taxon>Kordiimonadaceae</taxon>
        <taxon>Kordiimonas</taxon>
    </lineage>
</organism>
<keyword evidence="5 6" id="KW-0472">Membrane</keyword>
<dbReference type="Pfam" id="PF12704">
    <property type="entry name" value="MacB_PCD"/>
    <property type="match status" value="2"/>
</dbReference>
<dbReference type="Proteomes" id="UP000630923">
    <property type="component" value="Unassembled WGS sequence"/>
</dbReference>
<dbReference type="EMBL" id="BNCI01000001">
    <property type="protein sequence ID" value="GHF19972.1"/>
    <property type="molecule type" value="Genomic_DNA"/>
</dbReference>
<feature type="transmembrane region" description="Helical" evidence="6">
    <location>
        <begin position="307"/>
        <end position="329"/>
    </location>
</feature>
<accession>A0A919E6W0</accession>
<evidence type="ECO:0000256" key="5">
    <source>
        <dbReference type="ARBA" id="ARBA00023136"/>
    </source>
</evidence>
<feature type="domain" description="MacB-like periplasmic core" evidence="8">
    <location>
        <begin position="457"/>
        <end position="642"/>
    </location>
</feature>
<evidence type="ECO:0000259" key="7">
    <source>
        <dbReference type="Pfam" id="PF02687"/>
    </source>
</evidence>
<keyword evidence="2" id="KW-1003">Cell membrane</keyword>
<comment type="subcellular location">
    <subcellularLocation>
        <location evidence="1">Cell membrane</location>
        <topology evidence="1">Multi-pass membrane protein</topology>
    </subcellularLocation>
</comment>
<feature type="domain" description="MacB-like periplasmic core" evidence="8">
    <location>
        <begin position="20"/>
        <end position="245"/>
    </location>
</feature>
<keyword evidence="10" id="KW-1185">Reference proteome</keyword>
<dbReference type="InterPro" id="IPR025857">
    <property type="entry name" value="MacB_PCD"/>
</dbReference>
<dbReference type="Pfam" id="PF02687">
    <property type="entry name" value="FtsX"/>
    <property type="match status" value="2"/>
</dbReference>
<dbReference type="GO" id="GO:0022857">
    <property type="term" value="F:transmembrane transporter activity"/>
    <property type="evidence" value="ECO:0007669"/>
    <property type="project" value="TreeGrafter"/>
</dbReference>
<feature type="transmembrane region" description="Helical" evidence="6">
    <location>
        <begin position="401"/>
        <end position="425"/>
    </location>
</feature>
<feature type="transmembrane region" description="Helical" evidence="6">
    <location>
        <begin position="759"/>
        <end position="781"/>
    </location>
</feature>
<keyword evidence="4 6" id="KW-1133">Transmembrane helix</keyword>